<protein>
    <submittedName>
        <fullName evidence="1">DUF4240 domain-containing protein</fullName>
    </submittedName>
</protein>
<dbReference type="OrthoDB" id="6200718at2"/>
<dbReference type="AlphaFoldDB" id="A0A433WNG7"/>
<keyword evidence="2" id="KW-1185">Reference proteome</keyword>
<sequence length="131" mass="15083">MDNASIKLPPEYSHLTDWFWDIISKAHEDKAALREILLPMDRDDILRFQEQFIDAAVELQDEPFTDYMESSEDGIEDISHWIVSKGKAYYADIINHPEKVPHSVFGNTKTILNGVADDVFEEKYGESTGIY</sequence>
<dbReference type="InterPro" id="IPR025334">
    <property type="entry name" value="DUF4240"/>
</dbReference>
<accession>A0A433WNG7</accession>
<name>A0A433WNG7_9BACT</name>
<comment type="caution">
    <text evidence="1">The sequence shown here is derived from an EMBL/GenBank/DDBJ whole genome shotgun (WGS) entry which is preliminary data.</text>
</comment>
<reference evidence="1" key="1">
    <citation type="submission" date="2020-05" db="EMBL/GenBank/DDBJ databases">
        <title>Chitinophaga laudate sp. nov., isolated from a tropical peat swamp.</title>
        <authorList>
            <person name="Goh C.B.S."/>
            <person name="Lee M.S."/>
            <person name="Parimannan S."/>
            <person name="Pasbakhsh P."/>
            <person name="Yule C.M."/>
            <person name="Rajandas H."/>
            <person name="Loke S."/>
            <person name="Croft L."/>
            <person name="Tan J.B.L."/>
        </authorList>
    </citation>
    <scope>NUCLEOTIDE SEQUENCE</scope>
    <source>
        <strain evidence="1">Mgbs1</strain>
    </source>
</reference>
<organism evidence="1 2">
    <name type="scientific">Chitinophaga solisilvae</name>
    <dbReference type="NCBI Taxonomy" id="1233460"/>
    <lineage>
        <taxon>Bacteria</taxon>
        <taxon>Pseudomonadati</taxon>
        <taxon>Bacteroidota</taxon>
        <taxon>Chitinophagia</taxon>
        <taxon>Chitinophagales</taxon>
        <taxon>Chitinophagaceae</taxon>
        <taxon>Chitinophaga</taxon>
    </lineage>
</organism>
<proteinExistence type="predicted"/>
<evidence type="ECO:0000313" key="2">
    <source>
        <dbReference type="Proteomes" id="UP000281028"/>
    </source>
</evidence>
<gene>
    <name evidence="1" type="ORF">ECE50_016335</name>
</gene>
<dbReference type="Pfam" id="PF14024">
    <property type="entry name" value="DUF4240"/>
    <property type="match status" value="1"/>
</dbReference>
<dbReference type="EMBL" id="RIAR02000001">
    <property type="protein sequence ID" value="NSL88409.1"/>
    <property type="molecule type" value="Genomic_DNA"/>
</dbReference>
<dbReference type="Proteomes" id="UP000281028">
    <property type="component" value="Unassembled WGS sequence"/>
</dbReference>
<evidence type="ECO:0000313" key="1">
    <source>
        <dbReference type="EMBL" id="NSL88409.1"/>
    </source>
</evidence>
<dbReference type="RefSeq" id="WP_127035169.1">
    <property type="nucleotide sequence ID" value="NZ_JAABOK010000002.1"/>
</dbReference>